<keyword evidence="4 7" id="KW-0808">Transferase</keyword>
<comment type="caution">
    <text evidence="7">The sequence shown here is derived from an EMBL/GenBank/DDBJ whole genome shotgun (WGS) entry which is preliminary data.</text>
</comment>
<dbReference type="PANTHER" id="PTHR30606:SF10">
    <property type="entry name" value="PHOSPHATIDYLINOSITOL MANNOSIDE ACYLTRANSFERASE"/>
    <property type="match status" value="1"/>
</dbReference>
<dbReference type="AlphaFoldDB" id="A0A081DF38"/>
<evidence type="ECO:0000256" key="5">
    <source>
        <dbReference type="ARBA" id="ARBA00023136"/>
    </source>
</evidence>
<dbReference type="GO" id="GO:0009247">
    <property type="term" value="P:glycolipid biosynthetic process"/>
    <property type="evidence" value="ECO:0007669"/>
    <property type="project" value="UniProtKB-ARBA"/>
</dbReference>
<evidence type="ECO:0000256" key="2">
    <source>
        <dbReference type="ARBA" id="ARBA00022475"/>
    </source>
</evidence>
<organism evidence="7 8">
    <name type="scientific">Nonlabens ulvanivorans</name>
    <name type="common">Persicivirga ulvanivorans</name>
    <dbReference type="NCBI Taxonomy" id="906888"/>
    <lineage>
        <taxon>Bacteria</taxon>
        <taxon>Pseudomonadati</taxon>
        <taxon>Bacteroidota</taxon>
        <taxon>Flavobacteriia</taxon>
        <taxon>Flavobacteriales</taxon>
        <taxon>Flavobacteriaceae</taxon>
        <taxon>Nonlabens</taxon>
    </lineage>
</organism>
<evidence type="ECO:0000256" key="4">
    <source>
        <dbReference type="ARBA" id="ARBA00022679"/>
    </source>
</evidence>
<dbReference type="PANTHER" id="PTHR30606">
    <property type="entry name" value="LIPID A BIOSYNTHESIS LAUROYL ACYLTRANSFERASE"/>
    <property type="match status" value="1"/>
</dbReference>
<sequence>MQAIAFYLFYPLLWIISRLPARLTYLLSDFAFLIVYYMIGYRKKVIINNLKIAFPEKSEIELKELCRKTTQHFCDSFIEVIMSMSMSHDEMLSRFEYTNLELIHQFRDQKRPIIVMFGHQASYEWTMCIDGLVDYKIIAVYKPLANKYFNKLIVDIRQKFNSTMITMREASSNISQSISNGDMAMYGLIADQSPAKYRAQHFTTFFGKTSAVFMGSEKLAKAHDTAVVYLAVEKIKRGHYKANFQTITENAAQTKDWEITDTFLDLLEKQIRKQPEYYLWSHKRWKATPENIKRKPVLSPRVQQ</sequence>
<evidence type="ECO:0000256" key="1">
    <source>
        <dbReference type="ARBA" id="ARBA00004533"/>
    </source>
</evidence>
<dbReference type="GO" id="GO:0016746">
    <property type="term" value="F:acyltransferase activity"/>
    <property type="evidence" value="ECO:0007669"/>
    <property type="project" value="UniProtKB-KW"/>
</dbReference>
<accession>A0A081DF38</accession>
<dbReference type="GO" id="GO:0005886">
    <property type="term" value="C:plasma membrane"/>
    <property type="evidence" value="ECO:0007669"/>
    <property type="project" value="UniProtKB-SubCell"/>
</dbReference>
<evidence type="ECO:0000256" key="6">
    <source>
        <dbReference type="ARBA" id="ARBA00023315"/>
    </source>
</evidence>
<dbReference type="PIRSF" id="PIRSF026649">
    <property type="entry name" value="MsbB"/>
    <property type="match status" value="1"/>
</dbReference>
<reference evidence="7 8" key="1">
    <citation type="journal article" date="2014" name="Genome Announc.">
        <title>Draft Genome Sequences of Marine Flavobacterium Nonlabens Strains NR17, NR24, NR27, NR32, NR33, and Ara13.</title>
        <authorList>
            <person name="Nakanishi M."/>
            <person name="Meirelles P."/>
            <person name="Suzuki R."/>
            <person name="Takatani N."/>
            <person name="Mino S."/>
            <person name="Suda W."/>
            <person name="Oshima K."/>
            <person name="Hattori M."/>
            <person name="Ohkuma M."/>
            <person name="Hosokawa M."/>
            <person name="Miyashita K."/>
            <person name="Thompson F.L."/>
            <person name="Niwa A."/>
            <person name="Sawabe T."/>
            <person name="Sawabe T."/>
        </authorList>
    </citation>
    <scope>NUCLEOTIDE SEQUENCE [LARGE SCALE GENOMIC DNA]</scope>
    <source>
        <strain evidence="8">JCM19296</strain>
    </source>
</reference>
<dbReference type="Pfam" id="PF03279">
    <property type="entry name" value="Lip_A_acyltrans"/>
    <property type="match status" value="1"/>
</dbReference>
<evidence type="ECO:0000313" key="7">
    <source>
        <dbReference type="EMBL" id="GAK77534.1"/>
    </source>
</evidence>
<name>A0A081DF38_NONUL</name>
<proteinExistence type="predicted"/>
<comment type="subcellular location">
    <subcellularLocation>
        <location evidence="1">Cell inner membrane</location>
    </subcellularLocation>
</comment>
<evidence type="ECO:0000256" key="3">
    <source>
        <dbReference type="ARBA" id="ARBA00022519"/>
    </source>
</evidence>
<dbReference type="CDD" id="cd07984">
    <property type="entry name" value="LPLAT_LABLAT-like"/>
    <property type="match status" value="1"/>
</dbReference>
<protein>
    <submittedName>
        <fullName evidence="7">Lipid A biosynthesis lauroyl acyltransferase</fullName>
    </submittedName>
</protein>
<keyword evidence="6 7" id="KW-0012">Acyltransferase</keyword>
<dbReference type="InterPro" id="IPR004960">
    <property type="entry name" value="LipA_acyltrans"/>
</dbReference>
<dbReference type="EMBL" id="BBLG01000010">
    <property type="protein sequence ID" value="GAK77534.1"/>
    <property type="molecule type" value="Genomic_DNA"/>
</dbReference>
<gene>
    <name evidence="7" type="ORF">JCM19296_3142</name>
</gene>
<dbReference type="Proteomes" id="UP000028980">
    <property type="component" value="Unassembled WGS sequence"/>
</dbReference>
<evidence type="ECO:0000313" key="8">
    <source>
        <dbReference type="Proteomes" id="UP000028980"/>
    </source>
</evidence>
<keyword evidence="5" id="KW-0472">Membrane</keyword>
<keyword evidence="3" id="KW-0997">Cell inner membrane</keyword>
<keyword evidence="2" id="KW-1003">Cell membrane</keyword>